<dbReference type="CDD" id="cd09022">
    <property type="entry name" value="Aldose_epim_Ec_YihR"/>
    <property type="match status" value="1"/>
</dbReference>
<dbReference type="AlphaFoldDB" id="A0A846XRC6"/>
<dbReference type="EMBL" id="JAAXOO010000008">
    <property type="protein sequence ID" value="NKY37296.1"/>
    <property type="molecule type" value="Genomic_DNA"/>
</dbReference>
<comment type="caution">
    <text evidence="1">The sequence shown here is derived from an EMBL/GenBank/DDBJ whole genome shotgun (WGS) entry which is preliminary data.</text>
</comment>
<dbReference type="GO" id="GO:0016853">
    <property type="term" value="F:isomerase activity"/>
    <property type="evidence" value="ECO:0007669"/>
    <property type="project" value="InterPro"/>
</dbReference>
<evidence type="ECO:0000313" key="2">
    <source>
        <dbReference type="Proteomes" id="UP000565715"/>
    </source>
</evidence>
<organism evidence="1 2">
    <name type="scientific">Nocardia speluncae</name>
    <dbReference type="NCBI Taxonomy" id="419477"/>
    <lineage>
        <taxon>Bacteria</taxon>
        <taxon>Bacillati</taxon>
        <taxon>Actinomycetota</taxon>
        <taxon>Actinomycetes</taxon>
        <taxon>Mycobacteriales</taxon>
        <taxon>Nocardiaceae</taxon>
        <taxon>Nocardia</taxon>
    </lineage>
</organism>
<dbReference type="InterPro" id="IPR037480">
    <property type="entry name" value="YihR-like"/>
</dbReference>
<dbReference type="SUPFAM" id="SSF74650">
    <property type="entry name" value="Galactose mutarotase-like"/>
    <property type="match status" value="1"/>
</dbReference>
<name>A0A846XRC6_9NOCA</name>
<gene>
    <name evidence="1" type="ORF">HGA13_30130</name>
</gene>
<dbReference type="GO" id="GO:0030246">
    <property type="term" value="F:carbohydrate binding"/>
    <property type="evidence" value="ECO:0007669"/>
    <property type="project" value="InterPro"/>
</dbReference>
<dbReference type="InterPro" id="IPR014718">
    <property type="entry name" value="GH-type_carb-bd"/>
</dbReference>
<proteinExistence type="predicted"/>
<dbReference type="InterPro" id="IPR008183">
    <property type="entry name" value="Aldose_1/G6P_1-epimerase"/>
</dbReference>
<dbReference type="Pfam" id="PF01263">
    <property type="entry name" value="Aldose_epim"/>
    <property type="match status" value="1"/>
</dbReference>
<accession>A0A846XRC6</accession>
<reference evidence="1 2" key="1">
    <citation type="submission" date="2020-04" db="EMBL/GenBank/DDBJ databases">
        <title>MicrobeNet Type strains.</title>
        <authorList>
            <person name="Nicholson A.C."/>
        </authorList>
    </citation>
    <scope>NUCLEOTIDE SEQUENCE [LARGE SCALE GENOMIC DNA]</scope>
    <source>
        <strain evidence="1 2">DSM 45078</strain>
    </source>
</reference>
<dbReference type="InterPro" id="IPR011013">
    <property type="entry name" value="Gal_mutarotase_sf_dom"/>
</dbReference>
<dbReference type="Proteomes" id="UP000565715">
    <property type="component" value="Unassembled WGS sequence"/>
</dbReference>
<protein>
    <submittedName>
        <fullName evidence="1">Aldose 1-epimerase family protein</fullName>
    </submittedName>
</protein>
<sequence>MTVSDPCPTGRSLVLAAGGVRAEIGTVAAVLRGLTVDGIAVTEPLPAGAAPPMASGIVLAPWPNRVRDAVWMLGGRPQQLDITEVARSNAIHGLLRNTDYEVRAQAPDSVTLGALIPPQHGWPFLLDTWVRYELRADGLAVTHGVVNHSDRPAPYAVGAHPYFRVGAVPVEELELAVAATTYYEVDARMNPVAEHPVEGTPYDLRAGAPLANLTLDTPFGGVVPGVAARLTAPDGARVELLLDDDWRYLQVFTAKDFPRPAGPGLAVALEPMTAAPDALNSGDGLRHLAPGEAWEGRWAVRRISGGGADSPR</sequence>
<dbReference type="GO" id="GO:0005975">
    <property type="term" value="P:carbohydrate metabolic process"/>
    <property type="evidence" value="ECO:0007669"/>
    <property type="project" value="InterPro"/>
</dbReference>
<dbReference type="Gene3D" id="2.70.98.10">
    <property type="match status" value="1"/>
</dbReference>
<dbReference type="RefSeq" id="WP_068040797.1">
    <property type="nucleotide sequence ID" value="NZ_JAAXOO010000008.1"/>
</dbReference>
<evidence type="ECO:0000313" key="1">
    <source>
        <dbReference type="EMBL" id="NKY37296.1"/>
    </source>
</evidence>
<keyword evidence="2" id="KW-1185">Reference proteome</keyword>